<sequence>MPCRLSFISRKARLSWPVSVTSISATSMRDDKSPLATRDAKPTASSSGPRMARDIICPTTSDTTTASSPKPSMWMRDLTTASSPTALVASEFFSIRSLSAAMLFSSTRKVSMKAGKRACAADGLVSDSSTISSALFR</sequence>
<dbReference type="PROSITE" id="PS50835">
    <property type="entry name" value="IG_LIKE"/>
    <property type="match status" value="1"/>
</dbReference>
<evidence type="ECO:0000256" key="1">
    <source>
        <dbReference type="SAM" id="MobiDB-lite"/>
    </source>
</evidence>
<accession>B9TMA9</accession>
<dbReference type="InParanoid" id="B9TMA9"/>
<evidence type="ECO:0000259" key="2">
    <source>
        <dbReference type="PROSITE" id="PS50835"/>
    </source>
</evidence>
<dbReference type="EMBL" id="EQ988558">
    <property type="protein sequence ID" value="EEF23005.1"/>
    <property type="molecule type" value="Genomic_DNA"/>
</dbReference>
<dbReference type="InterPro" id="IPR007110">
    <property type="entry name" value="Ig-like_dom"/>
</dbReference>
<feature type="compositionally biased region" description="Basic and acidic residues" evidence="1">
    <location>
        <begin position="28"/>
        <end position="41"/>
    </location>
</feature>
<reference evidence="4" key="1">
    <citation type="journal article" date="2010" name="Nat. Biotechnol.">
        <title>Draft genome sequence of the oilseed species Ricinus communis.</title>
        <authorList>
            <person name="Chan A.P."/>
            <person name="Crabtree J."/>
            <person name="Zhao Q."/>
            <person name="Lorenzi H."/>
            <person name="Orvis J."/>
            <person name="Puiu D."/>
            <person name="Melake-Berhan A."/>
            <person name="Jones K.M."/>
            <person name="Redman J."/>
            <person name="Chen G."/>
            <person name="Cahoon E.B."/>
            <person name="Gedil M."/>
            <person name="Stanke M."/>
            <person name="Haas B.J."/>
            <person name="Wortman J.R."/>
            <person name="Fraser-Liggett C.M."/>
            <person name="Ravel J."/>
            <person name="Rabinowicz P.D."/>
        </authorList>
    </citation>
    <scope>NUCLEOTIDE SEQUENCE [LARGE SCALE GENOMIC DNA]</scope>
    <source>
        <strain evidence="4">cv. Hale</strain>
    </source>
</reference>
<gene>
    <name evidence="3" type="ORF">RCOM_2073130</name>
</gene>
<name>B9TMA9_RICCO</name>
<evidence type="ECO:0000313" key="4">
    <source>
        <dbReference type="Proteomes" id="UP000008311"/>
    </source>
</evidence>
<feature type="compositionally biased region" description="Low complexity" evidence="1">
    <location>
        <begin position="58"/>
        <end position="72"/>
    </location>
</feature>
<dbReference type="AlphaFoldDB" id="B9TMA9"/>
<dbReference type="Proteomes" id="UP000008311">
    <property type="component" value="Unassembled WGS sequence"/>
</dbReference>
<feature type="region of interest" description="Disordered" evidence="1">
    <location>
        <begin position="27"/>
        <end position="75"/>
    </location>
</feature>
<protein>
    <recommendedName>
        <fullName evidence="2">Ig-like domain-containing protein</fullName>
    </recommendedName>
</protein>
<proteinExistence type="predicted"/>
<organism evidence="3 4">
    <name type="scientific">Ricinus communis</name>
    <name type="common">Castor bean</name>
    <dbReference type="NCBI Taxonomy" id="3988"/>
    <lineage>
        <taxon>Eukaryota</taxon>
        <taxon>Viridiplantae</taxon>
        <taxon>Streptophyta</taxon>
        <taxon>Embryophyta</taxon>
        <taxon>Tracheophyta</taxon>
        <taxon>Spermatophyta</taxon>
        <taxon>Magnoliopsida</taxon>
        <taxon>eudicotyledons</taxon>
        <taxon>Gunneridae</taxon>
        <taxon>Pentapetalae</taxon>
        <taxon>rosids</taxon>
        <taxon>fabids</taxon>
        <taxon>Malpighiales</taxon>
        <taxon>Euphorbiaceae</taxon>
        <taxon>Acalyphoideae</taxon>
        <taxon>Acalypheae</taxon>
        <taxon>Ricinus</taxon>
    </lineage>
</organism>
<feature type="domain" description="Ig-like" evidence="2">
    <location>
        <begin position="34"/>
        <end position="132"/>
    </location>
</feature>
<keyword evidence="4" id="KW-1185">Reference proteome</keyword>
<evidence type="ECO:0000313" key="3">
    <source>
        <dbReference type="EMBL" id="EEF23005.1"/>
    </source>
</evidence>